<dbReference type="InterPro" id="IPR027417">
    <property type="entry name" value="P-loop_NTPase"/>
</dbReference>
<evidence type="ECO:0000256" key="3">
    <source>
        <dbReference type="ARBA" id="ARBA00023134"/>
    </source>
</evidence>
<feature type="domain" description="TGS" evidence="5">
    <location>
        <begin position="326"/>
        <end position="402"/>
    </location>
</feature>
<dbReference type="PROSITE" id="PS51710">
    <property type="entry name" value="G_OBG"/>
    <property type="match status" value="1"/>
</dbReference>
<dbReference type="EnsemblBacteria" id="AAK41039">
    <property type="protein sequence ID" value="AAK41039"/>
    <property type="gene ID" value="SSO0743"/>
</dbReference>
<dbReference type="CDD" id="cd01899">
    <property type="entry name" value="Ygr210"/>
    <property type="match status" value="1"/>
</dbReference>
<evidence type="ECO:0000259" key="4">
    <source>
        <dbReference type="PROSITE" id="PS51710"/>
    </source>
</evidence>
<dbReference type="Gene3D" id="1.10.8.470">
    <property type="match status" value="1"/>
</dbReference>
<dbReference type="AlphaFoldDB" id="Q7LXL0"/>
<name>Q7LXL0_SACS2</name>
<dbReference type="GO" id="GO:0016887">
    <property type="term" value="F:ATP hydrolysis activity"/>
    <property type="evidence" value="ECO:0000318"/>
    <property type="project" value="GO_Central"/>
</dbReference>
<dbReference type="InterPro" id="IPR012676">
    <property type="entry name" value="TGS-like"/>
</dbReference>
<evidence type="ECO:0000313" key="7">
    <source>
        <dbReference type="Proteomes" id="UP000001974"/>
    </source>
</evidence>
<dbReference type="FunFam" id="3.10.20.30:FF:000002">
    <property type="entry name" value="GTP pyrophosphokinase (RelA/SpoT)"/>
    <property type="match status" value="1"/>
</dbReference>
<dbReference type="FunCoup" id="Q7LXL0">
    <property type="interactions" value="229"/>
</dbReference>
<dbReference type="Gene3D" id="3.10.20.30">
    <property type="match status" value="1"/>
</dbReference>
<dbReference type="PRINTS" id="PR00326">
    <property type="entry name" value="GTP1OBG"/>
</dbReference>
<gene>
    <name evidence="6" type="ordered locus">SSO0743</name>
</gene>
<organism evidence="6 7">
    <name type="scientific">Saccharolobus solfataricus (strain ATCC 35092 / DSM 1617 / JCM 11322 / P2)</name>
    <name type="common">Sulfolobus solfataricus</name>
    <dbReference type="NCBI Taxonomy" id="273057"/>
    <lineage>
        <taxon>Archaea</taxon>
        <taxon>Thermoproteota</taxon>
        <taxon>Thermoprotei</taxon>
        <taxon>Sulfolobales</taxon>
        <taxon>Sulfolobaceae</taxon>
        <taxon>Saccharolobus</taxon>
    </lineage>
</organism>
<dbReference type="NCBIfam" id="NF007171">
    <property type="entry name" value="PRK09602.1"/>
    <property type="match status" value="1"/>
</dbReference>
<accession>Q7LXL0</accession>
<evidence type="ECO:0000259" key="5">
    <source>
        <dbReference type="PROSITE" id="PS51880"/>
    </source>
</evidence>
<dbReference type="PhylomeDB" id="Q7LXL0"/>
<dbReference type="GO" id="GO:0005525">
    <property type="term" value="F:GTP binding"/>
    <property type="evidence" value="ECO:0007669"/>
    <property type="project" value="UniProtKB-KW"/>
</dbReference>
<dbReference type="KEGG" id="sso:SSO0743"/>
<dbReference type="PANTHER" id="PTHR23305:SF1">
    <property type="entry name" value="OBG-TYPE G DOMAIN-CONTAINING PROTEIN"/>
    <property type="match status" value="1"/>
</dbReference>
<dbReference type="SUPFAM" id="SSF81271">
    <property type="entry name" value="TGS-like"/>
    <property type="match status" value="1"/>
</dbReference>
<dbReference type="Pfam" id="PF08438">
    <property type="entry name" value="YGR210-like_G4"/>
    <property type="match status" value="1"/>
</dbReference>
<reference evidence="7" key="1">
    <citation type="journal article" date="2001" name="Proc. Natl. Acad. Sci. U.S.A.">
        <title>The complete genome of the crenarchaeon Sulfolobus solfataricus P2.</title>
        <authorList>
            <person name="She Q."/>
            <person name="Singh R.K."/>
            <person name="Confalonieri F."/>
            <person name="Zivanovic Y."/>
            <person name="Allard G."/>
            <person name="Awayez M.J."/>
            <person name="Chan-Weiher C.C.-Y."/>
            <person name="Clausen I.G."/>
            <person name="Curtis B.A."/>
            <person name="De Moors A."/>
            <person name="Erauso G."/>
            <person name="Fletcher C."/>
            <person name="Gordon P.M.K."/>
            <person name="Heikamp-de Jong I."/>
            <person name="Jeffries A.C."/>
            <person name="Kozera C.J."/>
            <person name="Medina N."/>
            <person name="Peng X."/>
            <person name="Thi-Ngoc H.P."/>
            <person name="Redder P."/>
            <person name="Schenk M.E."/>
            <person name="Theriault C."/>
            <person name="Tolstrup N."/>
            <person name="Charlebois R.L."/>
            <person name="Doolittle W.F."/>
            <person name="Duguet M."/>
            <person name="Gaasterland T."/>
            <person name="Garrett R.A."/>
            <person name="Ragan M.A."/>
            <person name="Sensen C.W."/>
            <person name="Van der Oost J."/>
        </authorList>
    </citation>
    <scope>NUCLEOTIDE SEQUENCE [LARGE SCALE GENOMIC DNA]</scope>
    <source>
        <strain evidence="7">ATCC 35092 / DSM 1617 / JCM 11322 / P2</strain>
    </source>
</reference>
<dbReference type="PIR" id="H90222">
    <property type="entry name" value="H90222"/>
</dbReference>
<dbReference type="SUPFAM" id="SSF52540">
    <property type="entry name" value="P-loop containing nucleoside triphosphate hydrolases"/>
    <property type="match status" value="1"/>
</dbReference>
<evidence type="ECO:0000256" key="2">
    <source>
        <dbReference type="ARBA" id="ARBA00022741"/>
    </source>
</evidence>
<keyword evidence="2" id="KW-0547">Nucleotide-binding</keyword>
<dbReference type="InterPro" id="IPR006073">
    <property type="entry name" value="GTP-bd"/>
</dbReference>
<dbReference type="GO" id="GO:0005737">
    <property type="term" value="C:cytoplasm"/>
    <property type="evidence" value="ECO:0000318"/>
    <property type="project" value="GO_Central"/>
</dbReference>
<dbReference type="PaxDb" id="273057-SSO0743"/>
<feature type="domain" description="OBG-type G" evidence="4">
    <location>
        <begin position="9"/>
        <end position="277"/>
    </location>
</feature>
<sequence>MSTKSEHMITIGIIGKTNVGKSTFFAAATLKDVEIANRPFVTINPNEGIGYVKVKCAHTEFNVKCNPKNSICIEDYRFIPVKLVDVAGLIPGAHEGRGLGNKFLDDLRQADALIHVIDASGSTNEEGVPVEPGSRDPEEDIKFIESELDEWFYSIINKDWAKFARTSDLSGKDLVDALLSKLSGVSVNRSHIIETLKVTKLENLKLMQWTEQDLRVFAKTLRSVSKPMIIAANKSDLPQARNNIRRLKEKYKWAIPTSAASEMALRKAAKAGIISYIPGDSDFTILKPLNEKQKSALEYIRTSVLQVYGSTGVQQAINTAIFDALNMIVTYPVEDERKLTDKNGNVLPDAILLKKGSTPKDLANAIHTELAKGFLYAIDVKRKMRVGENYQLQNNDVIKIVSSTARPS</sequence>
<dbReference type="Pfam" id="PF01926">
    <property type="entry name" value="MMR_HSR1"/>
    <property type="match status" value="1"/>
</dbReference>
<keyword evidence="3" id="KW-0342">GTP-binding</keyword>
<dbReference type="FunFam" id="1.10.8.470:FF:000001">
    <property type="entry name" value="GTP-binding protein homolog"/>
    <property type="match status" value="1"/>
</dbReference>
<dbReference type="InterPro" id="IPR012675">
    <property type="entry name" value="Beta-grasp_dom_sf"/>
</dbReference>
<dbReference type="PATRIC" id="fig|273057.12.peg.739"/>
<dbReference type="PROSITE" id="PS51880">
    <property type="entry name" value="TGS"/>
    <property type="match status" value="1"/>
</dbReference>
<dbReference type="HOGENOM" id="CLU_037276_1_0_2"/>
<dbReference type="EMBL" id="AE006641">
    <property type="protein sequence ID" value="AAK41039.1"/>
    <property type="molecule type" value="Genomic_DNA"/>
</dbReference>
<dbReference type="InterPro" id="IPR004095">
    <property type="entry name" value="TGS"/>
</dbReference>
<protein>
    <submittedName>
        <fullName evidence="6">GTP binding protein</fullName>
    </submittedName>
</protein>
<dbReference type="STRING" id="273057.SSO0743"/>
<dbReference type="InParanoid" id="Q7LXL0"/>
<dbReference type="eggNOG" id="arCOG00357">
    <property type="taxonomic scope" value="Archaea"/>
</dbReference>
<dbReference type="Gene3D" id="3.40.50.300">
    <property type="entry name" value="P-loop containing nucleotide triphosphate hydrolases"/>
    <property type="match status" value="1"/>
</dbReference>
<dbReference type="Pfam" id="PF02824">
    <property type="entry name" value="TGS"/>
    <property type="match status" value="1"/>
</dbReference>
<dbReference type="Proteomes" id="UP000001974">
    <property type="component" value="Chromosome"/>
</dbReference>
<proteinExistence type="inferred from homology"/>
<evidence type="ECO:0000313" key="6">
    <source>
        <dbReference type="EMBL" id="AAK41039.1"/>
    </source>
</evidence>
<evidence type="ECO:0000256" key="1">
    <source>
        <dbReference type="ARBA" id="ARBA00007476"/>
    </source>
</evidence>
<keyword evidence="7" id="KW-1185">Reference proteome</keyword>
<dbReference type="InterPro" id="IPR031167">
    <property type="entry name" value="G_OBG"/>
</dbReference>
<comment type="similarity">
    <text evidence="1">Belongs to the RelA/SpoT family.</text>
</comment>
<dbReference type="CDD" id="cd01669">
    <property type="entry name" value="TGS_MJ1332_like"/>
    <property type="match status" value="1"/>
</dbReference>
<dbReference type="InterPro" id="IPR013646">
    <property type="entry name" value="YGR210-like_G4"/>
</dbReference>
<dbReference type="PANTHER" id="PTHR23305">
    <property type="entry name" value="OBG GTPASE FAMILY"/>
    <property type="match status" value="1"/>
</dbReference>